<comment type="caution">
    <text evidence="2">The sequence shown here is derived from an EMBL/GenBank/DDBJ whole genome shotgun (WGS) entry which is preliminary data.</text>
</comment>
<feature type="domain" description="KilA-N DNA-binding" evidence="1">
    <location>
        <begin position="14"/>
        <end position="99"/>
    </location>
</feature>
<dbReference type="RefSeq" id="WP_188937597.1">
    <property type="nucleotide sequence ID" value="NZ_BMJC01000007.1"/>
</dbReference>
<evidence type="ECO:0000313" key="3">
    <source>
        <dbReference type="Proteomes" id="UP000607559"/>
    </source>
</evidence>
<keyword evidence="3" id="KW-1185">Reference proteome</keyword>
<dbReference type="AlphaFoldDB" id="A0A8J2UIG4"/>
<evidence type="ECO:0000259" key="1">
    <source>
        <dbReference type="Pfam" id="PF10543"/>
    </source>
</evidence>
<name>A0A8J2UIG4_9BACT</name>
<protein>
    <submittedName>
        <fullName evidence="2">DNA-binding protein</fullName>
    </submittedName>
</protein>
<dbReference type="EMBL" id="BMJC01000007">
    <property type="protein sequence ID" value="GGB22951.1"/>
    <property type="molecule type" value="Genomic_DNA"/>
</dbReference>
<reference evidence="2" key="1">
    <citation type="journal article" date="2014" name="Int. J. Syst. Evol. Microbiol.">
        <title>Complete genome sequence of Corynebacterium casei LMG S-19264T (=DSM 44701T), isolated from a smear-ripened cheese.</title>
        <authorList>
            <consortium name="US DOE Joint Genome Institute (JGI-PGF)"/>
            <person name="Walter F."/>
            <person name="Albersmeier A."/>
            <person name="Kalinowski J."/>
            <person name="Ruckert C."/>
        </authorList>
    </citation>
    <scope>NUCLEOTIDE SEQUENCE</scope>
    <source>
        <strain evidence="2">CGMCC 1.15448</strain>
    </source>
</reference>
<reference evidence="2" key="2">
    <citation type="submission" date="2020-09" db="EMBL/GenBank/DDBJ databases">
        <authorList>
            <person name="Sun Q."/>
            <person name="Zhou Y."/>
        </authorList>
    </citation>
    <scope>NUCLEOTIDE SEQUENCE</scope>
    <source>
        <strain evidence="2">CGMCC 1.15448</strain>
    </source>
</reference>
<gene>
    <name evidence="2" type="ORF">GCM10011511_53590</name>
</gene>
<dbReference type="GO" id="GO:0003677">
    <property type="term" value="F:DNA binding"/>
    <property type="evidence" value="ECO:0007669"/>
    <property type="project" value="UniProtKB-KW"/>
</dbReference>
<dbReference type="Proteomes" id="UP000607559">
    <property type="component" value="Unassembled WGS sequence"/>
</dbReference>
<evidence type="ECO:0000313" key="2">
    <source>
        <dbReference type="EMBL" id="GGB22951.1"/>
    </source>
</evidence>
<dbReference type="Pfam" id="PF10543">
    <property type="entry name" value="ORF6N"/>
    <property type="match status" value="1"/>
</dbReference>
<keyword evidence="2" id="KW-0238">DNA-binding</keyword>
<dbReference type="InterPro" id="IPR018873">
    <property type="entry name" value="KilA-N_DNA-bd_domain"/>
</dbReference>
<accession>A0A8J2UIG4</accession>
<sequence>MTKAIGLAEETIISKIYLIRGQKVMLDRDLAELYGVETKALKQAVRRNMNRFPPDFMFDMTVKELENWRSQNVTSKEDRQGLRYVPFCFTEQGVTMLSCILNSDRAIAVNILVIRVFTRMREMLMTHKDIFVKLEQIEKTLLKQDIRMNKHEEDIQMIFEAIKELFDPPVEPRPRIGFRRAGEED</sequence>
<proteinExistence type="predicted"/>
<organism evidence="2 3">
    <name type="scientific">Puia dinghuensis</name>
    <dbReference type="NCBI Taxonomy" id="1792502"/>
    <lineage>
        <taxon>Bacteria</taxon>
        <taxon>Pseudomonadati</taxon>
        <taxon>Bacteroidota</taxon>
        <taxon>Chitinophagia</taxon>
        <taxon>Chitinophagales</taxon>
        <taxon>Chitinophagaceae</taxon>
        <taxon>Puia</taxon>
    </lineage>
</organism>